<gene>
    <name evidence="2" type="ORF">AXG93_977s1300</name>
</gene>
<dbReference type="AlphaFoldDB" id="A0A176WC83"/>
<evidence type="ECO:0000313" key="2">
    <source>
        <dbReference type="EMBL" id="OAE30544.1"/>
    </source>
</evidence>
<feature type="region of interest" description="Disordered" evidence="1">
    <location>
        <begin position="26"/>
        <end position="149"/>
    </location>
</feature>
<feature type="compositionally biased region" description="Gly residues" evidence="1">
    <location>
        <begin position="114"/>
        <end position="124"/>
    </location>
</feature>
<evidence type="ECO:0000313" key="3">
    <source>
        <dbReference type="Proteomes" id="UP000077202"/>
    </source>
</evidence>
<accession>A0A176WC83</accession>
<keyword evidence="3" id="KW-1185">Reference proteome</keyword>
<reference evidence="2" key="1">
    <citation type="submission" date="2016-03" db="EMBL/GenBank/DDBJ databases">
        <title>Mechanisms controlling the formation of the plant cell surface in tip-growing cells are functionally conserved among land plants.</title>
        <authorList>
            <person name="Honkanen S."/>
            <person name="Jones V.A."/>
            <person name="Morieri G."/>
            <person name="Champion C."/>
            <person name="Hetherington A.J."/>
            <person name="Kelly S."/>
            <person name="Saint-Marcoux D."/>
            <person name="Proust H."/>
            <person name="Prescott H."/>
            <person name="Dolan L."/>
        </authorList>
    </citation>
    <scope>NUCLEOTIDE SEQUENCE [LARGE SCALE GENOMIC DNA]</scope>
    <source>
        <tissue evidence="2">Whole gametophyte</tissue>
    </source>
</reference>
<dbReference type="EMBL" id="LVLJ01001301">
    <property type="protein sequence ID" value="OAE30544.1"/>
    <property type="molecule type" value="Genomic_DNA"/>
</dbReference>
<feature type="compositionally biased region" description="Basic and acidic residues" evidence="1">
    <location>
        <begin position="140"/>
        <end position="149"/>
    </location>
</feature>
<protein>
    <submittedName>
        <fullName evidence="2">Uncharacterized protein</fullName>
    </submittedName>
</protein>
<dbReference type="Proteomes" id="UP000077202">
    <property type="component" value="Unassembled WGS sequence"/>
</dbReference>
<organism evidence="2 3">
    <name type="scientific">Marchantia polymorpha subsp. ruderalis</name>
    <dbReference type="NCBI Taxonomy" id="1480154"/>
    <lineage>
        <taxon>Eukaryota</taxon>
        <taxon>Viridiplantae</taxon>
        <taxon>Streptophyta</taxon>
        <taxon>Embryophyta</taxon>
        <taxon>Marchantiophyta</taxon>
        <taxon>Marchantiopsida</taxon>
        <taxon>Marchantiidae</taxon>
        <taxon>Marchantiales</taxon>
        <taxon>Marchantiaceae</taxon>
        <taxon>Marchantia</taxon>
    </lineage>
</organism>
<proteinExistence type="predicted"/>
<sequence>MNEDLLVPSLPLHLWGMGMVIKLEGRKRMRDTEPSENTGNVRRPARPVAMTSEGASASQGPRPSPFHYSLLGQPAPSARTLLEPIGRKSGTSSAGPSHSRPALRDDQRLRGRSQGAGVGAGAGYDVGDDGQRQAQGLDRNQSEAKEYLA</sequence>
<comment type="caution">
    <text evidence="2">The sequence shown here is derived from an EMBL/GenBank/DDBJ whole genome shotgun (WGS) entry which is preliminary data.</text>
</comment>
<evidence type="ECO:0000256" key="1">
    <source>
        <dbReference type="SAM" id="MobiDB-lite"/>
    </source>
</evidence>
<name>A0A176WC83_MARPO</name>